<evidence type="ECO:0000313" key="2">
    <source>
        <dbReference type="EMBL" id="KAJ4438599.1"/>
    </source>
</evidence>
<feature type="compositionally biased region" description="Basic and acidic residues" evidence="1">
    <location>
        <begin position="11"/>
        <end position="115"/>
    </location>
</feature>
<reference evidence="2 3" key="1">
    <citation type="journal article" date="2022" name="Allergy">
        <title>Genome assembly and annotation of Periplaneta americana reveal a comprehensive cockroach allergen profile.</title>
        <authorList>
            <person name="Wang L."/>
            <person name="Xiong Q."/>
            <person name="Saelim N."/>
            <person name="Wang L."/>
            <person name="Nong W."/>
            <person name="Wan A.T."/>
            <person name="Shi M."/>
            <person name="Liu X."/>
            <person name="Cao Q."/>
            <person name="Hui J.H.L."/>
            <person name="Sookrung N."/>
            <person name="Leung T.F."/>
            <person name="Tungtrongchitr A."/>
            <person name="Tsui S.K.W."/>
        </authorList>
    </citation>
    <scope>NUCLEOTIDE SEQUENCE [LARGE SCALE GENOMIC DNA]</scope>
    <source>
        <strain evidence="2">PWHHKU_190912</strain>
    </source>
</reference>
<feature type="compositionally biased region" description="Basic and acidic residues" evidence="1">
    <location>
        <begin position="139"/>
        <end position="162"/>
    </location>
</feature>
<dbReference type="EMBL" id="JAJSOF020000019">
    <property type="protein sequence ID" value="KAJ4438599.1"/>
    <property type="molecule type" value="Genomic_DNA"/>
</dbReference>
<keyword evidence="3" id="KW-1185">Reference proteome</keyword>
<proteinExistence type="predicted"/>
<protein>
    <submittedName>
        <fullName evidence="2">Uncharacterized protein</fullName>
    </submittedName>
</protein>
<comment type="caution">
    <text evidence="2">The sequence shown here is derived from an EMBL/GenBank/DDBJ whole genome shotgun (WGS) entry which is preliminary data.</text>
</comment>
<gene>
    <name evidence="2" type="ORF">ANN_14546</name>
</gene>
<evidence type="ECO:0000256" key="1">
    <source>
        <dbReference type="SAM" id="MobiDB-lite"/>
    </source>
</evidence>
<dbReference type="Proteomes" id="UP001148838">
    <property type="component" value="Unassembled WGS sequence"/>
</dbReference>
<evidence type="ECO:0000313" key="3">
    <source>
        <dbReference type="Proteomes" id="UP001148838"/>
    </source>
</evidence>
<sequence length="395" mass="45232">LEQRGQTGVERGNRQIEETGAERGNWCRERKQADRGNRQREETGAERGNRQREETGAERGNWGREWKQTDRGNRQRGKTGREDPDREKTQTERGNWDREREETGANWDRERKQGQEEEPGAARKKCSRKRKLMQAEETGTGREELGERKYEQKWRNEQEPKPSKQHARKVRYGIIIRGATAREGPRPTSRLLASRPHAEEEMDDHPTRMEVSCDVVFTLPFIEGIAQLVPSYYGVSATLKKANSVSNNIVQLQQRERLSLLPIDREMSPGSSTESYPAFARIGLRENPGKNLNQVTCPDRDSNPGHLVSRPDALTVTPQSSNPADGAVIFAVDKYKIVKDFSKFFSLFFAILIPPLHTNPFSLSSPSRKIGHHLCSRDAKAIVRYDRPRGFSEDW</sequence>
<feature type="region of interest" description="Disordered" evidence="1">
    <location>
        <begin position="1"/>
        <end position="167"/>
    </location>
</feature>
<organism evidence="2 3">
    <name type="scientific">Periplaneta americana</name>
    <name type="common">American cockroach</name>
    <name type="synonym">Blatta americana</name>
    <dbReference type="NCBI Taxonomy" id="6978"/>
    <lineage>
        <taxon>Eukaryota</taxon>
        <taxon>Metazoa</taxon>
        <taxon>Ecdysozoa</taxon>
        <taxon>Arthropoda</taxon>
        <taxon>Hexapoda</taxon>
        <taxon>Insecta</taxon>
        <taxon>Pterygota</taxon>
        <taxon>Neoptera</taxon>
        <taxon>Polyneoptera</taxon>
        <taxon>Dictyoptera</taxon>
        <taxon>Blattodea</taxon>
        <taxon>Blattoidea</taxon>
        <taxon>Blattidae</taxon>
        <taxon>Blattinae</taxon>
        <taxon>Periplaneta</taxon>
    </lineage>
</organism>
<accession>A0ABQ8SWI7</accession>
<name>A0ABQ8SWI7_PERAM</name>
<feature type="compositionally biased region" description="Basic residues" evidence="1">
    <location>
        <begin position="122"/>
        <end position="132"/>
    </location>
</feature>
<feature type="non-terminal residue" evidence="2">
    <location>
        <position position="1"/>
    </location>
</feature>